<gene>
    <name evidence="1" type="ORF">I9054_003195</name>
</gene>
<dbReference type="RefSeq" id="WP_058968519.1">
    <property type="nucleotide sequence ID" value="NZ_BKNL01000056.1"/>
</dbReference>
<proteinExistence type="predicted"/>
<dbReference type="KEGG" id="aber:BSR55_18310"/>
<dbReference type="EMBL" id="CP092085">
    <property type="protein sequence ID" value="UUN98485.1"/>
    <property type="molecule type" value="Genomic_DNA"/>
</dbReference>
<organism evidence="1 2">
    <name type="scientific">Acinetobacter bereziniae</name>
    <name type="common">Acinetobacter genomosp. 10</name>
    <dbReference type="NCBI Taxonomy" id="106648"/>
    <lineage>
        <taxon>Bacteria</taxon>
        <taxon>Pseudomonadati</taxon>
        <taxon>Pseudomonadota</taxon>
        <taxon>Gammaproteobacteria</taxon>
        <taxon>Moraxellales</taxon>
        <taxon>Moraxellaceae</taxon>
        <taxon>Acinetobacter</taxon>
    </lineage>
</organism>
<evidence type="ECO:0000313" key="1">
    <source>
        <dbReference type="EMBL" id="UUN98485.1"/>
    </source>
</evidence>
<protein>
    <submittedName>
        <fullName evidence="1">Uncharacterized protein</fullName>
    </submittedName>
</protein>
<dbReference type="Proteomes" id="UP000644140">
    <property type="component" value="Chromosome"/>
</dbReference>
<reference evidence="1" key="1">
    <citation type="submission" date="2022-02" db="EMBL/GenBank/DDBJ databases">
        <title>Characterization of Tn125 harboring carbapenem-resistant Acinetobacter bereziniae clinical isolates.</title>
        <authorList>
            <person name="Wong N.-K."/>
            <person name="Pan Q."/>
        </authorList>
    </citation>
    <scope>NUCLEOTIDE SEQUENCE</scope>
    <source>
        <strain evidence="1">GD03393</strain>
    </source>
</reference>
<sequence>MKCLIHILGLMLTVTVPNFTWASYVNHCLLSAKVLDVKAPTIDNINNQYQDKLVKSQLFINIKVLKAEKHGRADSGCQTFVNQTMKTKIEHPLPVTLRKGQIIEIESITKDAFPREGYDTTYLLKTN</sequence>
<name>A0A8I1AMP1_ACIBZ</name>
<evidence type="ECO:0000313" key="2">
    <source>
        <dbReference type="Proteomes" id="UP000644140"/>
    </source>
</evidence>
<dbReference type="AlphaFoldDB" id="A0A8I1AMP1"/>
<accession>A0A8I1AMP1</accession>